<evidence type="ECO:0000313" key="3">
    <source>
        <dbReference type="Proteomes" id="UP000499080"/>
    </source>
</evidence>
<accession>A0A4Y2T811</accession>
<feature type="region of interest" description="Disordered" evidence="1">
    <location>
        <begin position="1"/>
        <end position="60"/>
    </location>
</feature>
<proteinExistence type="predicted"/>
<evidence type="ECO:0000256" key="1">
    <source>
        <dbReference type="SAM" id="MobiDB-lite"/>
    </source>
</evidence>
<comment type="caution">
    <text evidence="2">The sequence shown here is derived from an EMBL/GenBank/DDBJ whole genome shotgun (WGS) entry which is preliminary data.</text>
</comment>
<dbReference type="Proteomes" id="UP000499080">
    <property type="component" value="Unassembled WGS sequence"/>
</dbReference>
<sequence length="122" mass="14556">MHSQSKSATPNAQNNEEKARFLLSHHTELREPDRAEDRGALFTSTPDMEQLRKPRKKRKDDKEFLEEFIYTCRYREMGGAKNEEEAVHLRNAFLERVRRKELHQRAVLQYKMFTISYSLLVT</sequence>
<feature type="compositionally biased region" description="Basic and acidic residues" evidence="1">
    <location>
        <begin position="15"/>
        <end position="39"/>
    </location>
</feature>
<dbReference type="AlphaFoldDB" id="A0A4Y2T811"/>
<reference evidence="2 3" key="1">
    <citation type="journal article" date="2019" name="Sci. Rep.">
        <title>Orb-weaving spider Araneus ventricosus genome elucidates the spidroin gene catalogue.</title>
        <authorList>
            <person name="Kono N."/>
            <person name="Nakamura H."/>
            <person name="Ohtoshi R."/>
            <person name="Moran D.A.P."/>
            <person name="Shinohara A."/>
            <person name="Yoshida Y."/>
            <person name="Fujiwara M."/>
            <person name="Mori M."/>
            <person name="Tomita M."/>
            <person name="Arakawa K."/>
        </authorList>
    </citation>
    <scope>NUCLEOTIDE SEQUENCE [LARGE SCALE GENOMIC DNA]</scope>
</reference>
<dbReference type="EMBL" id="BGPR01026538">
    <property type="protein sequence ID" value="GBN96341.1"/>
    <property type="molecule type" value="Genomic_DNA"/>
</dbReference>
<evidence type="ECO:0000313" key="2">
    <source>
        <dbReference type="EMBL" id="GBN96341.1"/>
    </source>
</evidence>
<keyword evidence="3" id="KW-1185">Reference proteome</keyword>
<organism evidence="2 3">
    <name type="scientific">Araneus ventricosus</name>
    <name type="common">Orbweaver spider</name>
    <name type="synonym">Epeira ventricosa</name>
    <dbReference type="NCBI Taxonomy" id="182803"/>
    <lineage>
        <taxon>Eukaryota</taxon>
        <taxon>Metazoa</taxon>
        <taxon>Ecdysozoa</taxon>
        <taxon>Arthropoda</taxon>
        <taxon>Chelicerata</taxon>
        <taxon>Arachnida</taxon>
        <taxon>Araneae</taxon>
        <taxon>Araneomorphae</taxon>
        <taxon>Entelegynae</taxon>
        <taxon>Araneoidea</taxon>
        <taxon>Araneidae</taxon>
        <taxon>Araneus</taxon>
    </lineage>
</organism>
<feature type="compositionally biased region" description="Polar residues" evidence="1">
    <location>
        <begin position="1"/>
        <end position="14"/>
    </location>
</feature>
<protein>
    <submittedName>
        <fullName evidence="2">Uncharacterized protein</fullName>
    </submittedName>
</protein>
<name>A0A4Y2T811_ARAVE</name>
<gene>
    <name evidence="2" type="ORF">AVEN_242077_1</name>
</gene>